<name>A0A4E9DS27_GIBZA</name>
<sequence length="93" mass="10110">MTLGRGVGADKTCLSPSTFGNPSSSHRYSHSKVYSWKRQDTYTQVGQRPEGFGASFGQGACHFIWTAVEEAAARVEMPSYLAKLSNGMTTDSK</sequence>
<accession>A0A4E9DS27</accession>
<evidence type="ECO:0000256" key="1">
    <source>
        <dbReference type="SAM" id="MobiDB-lite"/>
    </source>
</evidence>
<evidence type="ECO:0000313" key="2">
    <source>
        <dbReference type="EMBL" id="VIO55976.1"/>
    </source>
</evidence>
<proteinExistence type="predicted"/>
<reference evidence="2" key="1">
    <citation type="submission" date="2019-04" db="EMBL/GenBank/DDBJ databases">
        <authorList>
            <person name="Melise S."/>
            <person name="Noan J."/>
            <person name="Okalmin O."/>
        </authorList>
    </citation>
    <scope>NUCLEOTIDE SEQUENCE</scope>
    <source>
        <strain evidence="2">FN9</strain>
    </source>
</reference>
<protein>
    <submittedName>
        <fullName evidence="2">Uncharacterized protein</fullName>
    </submittedName>
</protein>
<feature type="region of interest" description="Disordered" evidence="1">
    <location>
        <begin position="1"/>
        <end position="28"/>
    </location>
</feature>
<organism evidence="2">
    <name type="scientific">Gibberella zeae</name>
    <name type="common">Wheat head blight fungus</name>
    <name type="synonym">Fusarium graminearum</name>
    <dbReference type="NCBI Taxonomy" id="5518"/>
    <lineage>
        <taxon>Eukaryota</taxon>
        <taxon>Fungi</taxon>
        <taxon>Dikarya</taxon>
        <taxon>Ascomycota</taxon>
        <taxon>Pezizomycotina</taxon>
        <taxon>Sordariomycetes</taxon>
        <taxon>Hypocreomycetidae</taxon>
        <taxon>Hypocreales</taxon>
        <taxon>Nectriaceae</taxon>
        <taxon>Fusarium</taxon>
    </lineage>
</organism>
<gene>
    <name evidence="2" type="ORF">FUG_LOCUS187959</name>
</gene>
<feature type="compositionally biased region" description="Polar residues" evidence="1">
    <location>
        <begin position="14"/>
        <end position="26"/>
    </location>
</feature>
<dbReference type="EMBL" id="CAAKMV010000122">
    <property type="protein sequence ID" value="VIO55976.1"/>
    <property type="molecule type" value="Genomic_DNA"/>
</dbReference>
<dbReference type="AlphaFoldDB" id="A0A4E9DS27"/>